<dbReference type="OMA" id="SEYELWI"/>
<organism evidence="2 3">
    <name type="scientific">Tetracentron sinense</name>
    <name type="common">Spur-leaf</name>
    <dbReference type="NCBI Taxonomy" id="13715"/>
    <lineage>
        <taxon>Eukaryota</taxon>
        <taxon>Viridiplantae</taxon>
        <taxon>Streptophyta</taxon>
        <taxon>Embryophyta</taxon>
        <taxon>Tracheophyta</taxon>
        <taxon>Spermatophyta</taxon>
        <taxon>Magnoliopsida</taxon>
        <taxon>Trochodendrales</taxon>
        <taxon>Trochodendraceae</taxon>
        <taxon>Tetracentron</taxon>
    </lineage>
</organism>
<dbReference type="AlphaFoldDB" id="A0A834ZD54"/>
<accession>A0A834ZD54</accession>
<dbReference type="PANTHER" id="PTHR47481:SF22">
    <property type="entry name" value="RETROTRANSPOSON GAG DOMAIN-CONTAINING PROTEIN"/>
    <property type="match status" value="1"/>
</dbReference>
<evidence type="ECO:0000313" key="3">
    <source>
        <dbReference type="Proteomes" id="UP000655225"/>
    </source>
</evidence>
<dbReference type="PANTHER" id="PTHR47481">
    <property type="match status" value="1"/>
</dbReference>
<dbReference type="EMBL" id="JABCRI010000007">
    <property type="protein sequence ID" value="KAF8403163.1"/>
    <property type="molecule type" value="Genomic_DNA"/>
</dbReference>
<sequence length="384" mass="43001">MSSLTEGVHAQIMGLSTSQEVWNHLAATFAGHSKARIMQLRLQMHQMKKGADTMSEYLLKAKTIADQLVMALKPIDNDDYILYILEGLGPEYGPFCTSITTRDGHIALHCHNRFNHAFLPENGSPANALYAAQSYPHEIWYPDSGATNHITSDLANLSLHSEYTGNDSMKVGDGTGLPIQHIGNSSLHTTSSTFHLNDILHVPSITKNLLSVHRFTRDNNVFFEFHPNHFYIKDRRSGKLLFQGTSKGGLYQLIQHQGNTNKEALIGERQSIIQWHNRLGPPAFHTVHKVLARFALPVISNKVHDDSLIFPKADFTEASNLKDILRKNGQISGQVINFSKSSLSFSWNTSWRFRVVLANHMQMRCADGSEMYLGLPSSLGRKKA</sequence>
<proteinExistence type="predicted"/>
<protein>
    <recommendedName>
        <fullName evidence="1">Retrovirus-related Pol polyprotein from transposon TNT 1-94-like beta-barrel domain-containing protein</fullName>
    </recommendedName>
</protein>
<reference evidence="2 3" key="1">
    <citation type="submission" date="2020-04" db="EMBL/GenBank/DDBJ databases">
        <title>Plant Genome Project.</title>
        <authorList>
            <person name="Zhang R.-G."/>
        </authorList>
    </citation>
    <scope>NUCLEOTIDE SEQUENCE [LARGE SCALE GENOMIC DNA]</scope>
    <source>
        <strain evidence="2">YNK0</strain>
        <tissue evidence="2">Leaf</tissue>
    </source>
</reference>
<dbReference type="Pfam" id="PF14223">
    <property type="entry name" value="Retrotran_gag_2"/>
    <property type="match status" value="1"/>
</dbReference>
<dbReference type="Pfam" id="PF22936">
    <property type="entry name" value="Pol_BBD"/>
    <property type="match status" value="1"/>
</dbReference>
<dbReference type="OrthoDB" id="1912561at2759"/>
<dbReference type="InterPro" id="IPR054722">
    <property type="entry name" value="PolX-like_BBD"/>
</dbReference>
<feature type="domain" description="Retrovirus-related Pol polyprotein from transposon TNT 1-94-like beta-barrel" evidence="1">
    <location>
        <begin position="140"/>
        <end position="217"/>
    </location>
</feature>
<evidence type="ECO:0000313" key="2">
    <source>
        <dbReference type="EMBL" id="KAF8403163.1"/>
    </source>
</evidence>
<comment type="caution">
    <text evidence="2">The sequence shown here is derived from an EMBL/GenBank/DDBJ whole genome shotgun (WGS) entry which is preliminary data.</text>
</comment>
<evidence type="ECO:0000259" key="1">
    <source>
        <dbReference type="Pfam" id="PF22936"/>
    </source>
</evidence>
<gene>
    <name evidence="2" type="ORF">HHK36_011260</name>
</gene>
<dbReference type="Proteomes" id="UP000655225">
    <property type="component" value="Unassembled WGS sequence"/>
</dbReference>
<name>A0A834ZD54_TETSI</name>
<keyword evidence="3" id="KW-1185">Reference proteome</keyword>